<proteinExistence type="inferred from homology"/>
<evidence type="ECO:0000256" key="10">
    <source>
        <dbReference type="ARBA" id="ARBA00023157"/>
    </source>
</evidence>
<dbReference type="InterPro" id="IPR000834">
    <property type="entry name" value="Peptidase_M14"/>
</dbReference>
<evidence type="ECO:0000256" key="2">
    <source>
        <dbReference type="ARBA" id="ARBA00005988"/>
    </source>
</evidence>
<evidence type="ECO:0000256" key="5">
    <source>
        <dbReference type="ARBA" id="ARBA00022723"/>
    </source>
</evidence>
<feature type="active site" description="Proton donor/acceptor" evidence="12">
    <location>
        <position position="364"/>
    </location>
</feature>
<dbReference type="PRINTS" id="PR00765">
    <property type="entry name" value="CRBOXYPTASEA"/>
</dbReference>
<sequence>MMKILQHSVMMMFMPIIIVQCEESIYTYKGCKVYDVTPMTEDDVNFLHSLTENENFDFWSLRRNVGIISTVLVKPNQQDWFENSLNEKKIPFMVKIEDLEKVLNNERQSQLYTRNSRSSNSDGTLTFDRYYRHDEINKYLDNLAALHENFAVRTIGKSYEGRKIKAIKLTNGDGSENKNSIYIDAGTHAREWISVATALYLIEQLTTGDSLNILNNVDVIIQPVVNPDGYEYSHKFERLWRKTRSRSSAFQCIGCDPNRNFDYHWGEVGASNNQCSETYRGQTPFSEKETIALRDAVKEVKDSYLPETWKEIDEIAQIGANAIANATGTKYTIGSSTNVLYAAAGGSDDYFFAVDNIPISITMELPGGGFFGFDMPASKIEETVKESSIGIFAMIQAVSDKYK</sequence>
<dbReference type="PANTHER" id="PTHR11705:SF140">
    <property type="entry name" value="FI02848P-RELATED"/>
    <property type="match status" value="1"/>
</dbReference>
<dbReference type="Proteomes" id="UP001107558">
    <property type="component" value="Chromosome 2"/>
</dbReference>
<comment type="similarity">
    <text evidence="2 12">Belongs to the peptidase M14 family.</text>
</comment>
<keyword evidence="8" id="KW-0862">Zinc</keyword>
<keyword evidence="10" id="KW-1015">Disulfide bond</keyword>
<dbReference type="GO" id="GO:0006508">
    <property type="term" value="P:proteolysis"/>
    <property type="evidence" value="ECO:0007669"/>
    <property type="project" value="UniProtKB-KW"/>
</dbReference>
<evidence type="ECO:0000259" key="14">
    <source>
        <dbReference type="PROSITE" id="PS52035"/>
    </source>
</evidence>
<dbReference type="Gene3D" id="3.40.630.10">
    <property type="entry name" value="Zn peptidases"/>
    <property type="match status" value="1"/>
</dbReference>
<dbReference type="OrthoDB" id="3626597at2759"/>
<name>A0A9J6C6M8_POLVA</name>
<evidence type="ECO:0000256" key="11">
    <source>
        <dbReference type="ARBA" id="ARBA00069039"/>
    </source>
</evidence>
<evidence type="ECO:0000256" key="7">
    <source>
        <dbReference type="ARBA" id="ARBA00022801"/>
    </source>
</evidence>
<evidence type="ECO:0000256" key="6">
    <source>
        <dbReference type="ARBA" id="ARBA00022729"/>
    </source>
</evidence>
<comment type="caution">
    <text evidence="15">The sequence shown here is derived from an EMBL/GenBank/DDBJ whole genome shotgun (WGS) entry which is preliminary data.</text>
</comment>
<keyword evidence="9" id="KW-0482">Metalloprotease</keyword>
<organism evidence="15 16">
    <name type="scientific">Polypedilum vanderplanki</name>
    <name type="common">Sleeping chironomid midge</name>
    <dbReference type="NCBI Taxonomy" id="319348"/>
    <lineage>
        <taxon>Eukaryota</taxon>
        <taxon>Metazoa</taxon>
        <taxon>Ecdysozoa</taxon>
        <taxon>Arthropoda</taxon>
        <taxon>Hexapoda</taxon>
        <taxon>Insecta</taxon>
        <taxon>Pterygota</taxon>
        <taxon>Neoptera</taxon>
        <taxon>Endopterygota</taxon>
        <taxon>Diptera</taxon>
        <taxon>Nematocera</taxon>
        <taxon>Chironomoidea</taxon>
        <taxon>Chironomidae</taxon>
        <taxon>Chironominae</taxon>
        <taxon>Polypedilum</taxon>
        <taxon>Polypedilum</taxon>
    </lineage>
</organism>
<comment type="cofactor">
    <cofactor evidence="1">
        <name>Zn(2+)</name>
        <dbReference type="ChEBI" id="CHEBI:29105"/>
    </cofactor>
</comment>
<dbReference type="Pfam" id="PF00246">
    <property type="entry name" value="Peptidase_M14"/>
    <property type="match status" value="2"/>
</dbReference>
<dbReference type="PROSITE" id="PS52035">
    <property type="entry name" value="PEPTIDASE_M14"/>
    <property type="match status" value="1"/>
</dbReference>
<keyword evidence="5" id="KW-0479">Metal-binding</keyword>
<keyword evidence="4" id="KW-0645">Protease</keyword>
<evidence type="ECO:0000256" key="1">
    <source>
        <dbReference type="ARBA" id="ARBA00001947"/>
    </source>
</evidence>
<dbReference type="GO" id="GO:0008270">
    <property type="term" value="F:zinc ion binding"/>
    <property type="evidence" value="ECO:0007669"/>
    <property type="project" value="InterPro"/>
</dbReference>
<keyword evidence="7" id="KW-0378">Hydrolase</keyword>
<dbReference type="GO" id="GO:0005615">
    <property type="term" value="C:extracellular space"/>
    <property type="evidence" value="ECO:0007669"/>
    <property type="project" value="TreeGrafter"/>
</dbReference>
<dbReference type="FunFam" id="3.30.70.340:FF:000002">
    <property type="entry name" value="Carboxypeptidase A"/>
    <property type="match status" value="1"/>
</dbReference>
<reference evidence="15" key="1">
    <citation type="submission" date="2021-03" db="EMBL/GenBank/DDBJ databases">
        <title>Chromosome level genome of the anhydrobiotic midge Polypedilum vanderplanki.</title>
        <authorList>
            <person name="Yoshida Y."/>
            <person name="Kikawada T."/>
            <person name="Gusev O."/>
        </authorList>
    </citation>
    <scope>NUCLEOTIDE SEQUENCE</scope>
    <source>
        <strain evidence="15">NIAS01</strain>
        <tissue evidence="15">Whole body or cell culture</tissue>
    </source>
</reference>
<gene>
    <name evidence="15" type="ORF">PVAND_007033</name>
</gene>
<feature type="chain" id="PRO_5039953568" description="Zinc carboxypeptidase A 1" evidence="13">
    <location>
        <begin position="22"/>
        <end position="403"/>
    </location>
</feature>
<evidence type="ECO:0000256" key="3">
    <source>
        <dbReference type="ARBA" id="ARBA00022645"/>
    </source>
</evidence>
<dbReference type="InterPro" id="IPR036990">
    <property type="entry name" value="M14A-like_propep"/>
</dbReference>
<dbReference type="InterPro" id="IPR003146">
    <property type="entry name" value="M14A_act_pep"/>
</dbReference>
<evidence type="ECO:0000256" key="8">
    <source>
        <dbReference type="ARBA" id="ARBA00022833"/>
    </source>
</evidence>
<evidence type="ECO:0000256" key="12">
    <source>
        <dbReference type="PROSITE-ProRule" id="PRU01379"/>
    </source>
</evidence>
<evidence type="ECO:0000256" key="9">
    <source>
        <dbReference type="ARBA" id="ARBA00023049"/>
    </source>
</evidence>
<keyword evidence="3" id="KW-0121">Carboxypeptidase</keyword>
<dbReference type="SUPFAM" id="SSF54897">
    <property type="entry name" value="Protease propeptides/inhibitors"/>
    <property type="match status" value="1"/>
</dbReference>
<evidence type="ECO:0000313" key="15">
    <source>
        <dbReference type="EMBL" id="KAG5677262.1"/>
    </source>
</evidence>
<keyword evidence="6 13" id="KW-0732">Signal</keyword>
<evidence type="ECO:0000313" key="16">
    <source>
        <dbReference type="Proteomes" id="UP001107558"/>
    </source>
</evidence>
<evidence type="ECO:0000256" key="13">
    <source>
        <dbReference type="SAM" id="SignalP"/>
    </source>
</evidence>
<dbReference type="Pfam" id="PF02244">
    <property type="entry name" value="Propep_M14"/>
    <property type="match status" value="1"/>
</dbReference>
<dbReference type="SMART" id="SM00631">
    <property type="entry name" value="Zn_pept"/>
    <property type="match status" value="1"/>
</dbReference>
<evidence type="ECO:0000256" key="4">
    <source>
        <dbReference type="ARBA" id="ARBA00022670"/>
    </source>
</evidence>
<feature type="signal peptide" evidence="13">
    <location>
        <begin position="1"/>
        <end position="21"/>
    </location>
</feature>
<accession>A0A9J6C6M8</accession>
<dbReference type="FunFam" id="3.40.630.10:FF:000084">
    <property type="entry name" value="Carboxypeptidase B2"/>
    <property type="match status" value="1"/>
</dbReference>
<dbReference type="SUPFAM" id="SSF53187">
    <property type="entry name" value="Zn-dependent exopeptidases"/>
    <property type="match status" value="1"/>
</dbReference>
<dbReference type="GO" id="GO:0004181">
    <property type="term" value="F:metallocarboxypeptidase activity"/>
    <property type="evidence" value="ECO:0007669"/>
    <property type="project" value="InterPro"/>
</dbReference>
<protein>
    <recommendedName>
        <fullName evidence="11">Zinc carboxypeptidase A 1</fullName>
    </recommendedName>
</protein>
<dbReference type="Gene3D" id="3.30.70.340">
    <property type="entry name" value="Metallocarboxypeptidase-like"/>
    <property type="match status" value="1"/>
</dbReference>
<feature type="domain" description="Peptidase M14" evidence="14">
    <location>
        <begin position="129"/>
        <end position="398"/>
    </location>
</feature>
<dbReference type="PANTHER" id="PTHR11705">
    <property type="entry name" value="PROTEASE FAMILY M14 CARBOXYPEPTIDASE A,B"/>
    <property type="match status" value="1"/>
</dbReference>
<dbReference type="EMBL" id="JADBJN010000002">
    <property type="protein sequence ID" value="KAG5677262.1"/>
    <property type="molecule type" value="Genomic_DNA"/>
</dbReference>
<keyword evidence="16" id="KW-1185">Reference proteome</keyword>
<dbReference type="AlphaFoldDB" id="A0A9J6C6M8"/>